<protein>
    <submittedName>
        <fullName evidence="1">Uncharacterized protein</fullName>
    </submittedName>
</protein>
<comment type="caution">
    <text evidence="1">The sequence shown here is derived from an EMBL/GenBank/DDBJ whole genome shotgun (WGS) entry which is preliminary data.</text>
</comment>
<gene>
    <name evidence="1" type="ORF">Ocin01_01314</name>
</gene>
<organism evidence="1 2">
    <name type="scientific">Orchesella cincta</name>
    <name type="common">Springtail</name>
    <name type="synonym">Podura cincta</name>
    <dbReference type="NCBI Taxonomy" id="48709"/>
    <lineage>
        <taxon>Eukaryota</taxon>
        <taxon>Metazoa</taxon>
        <taxon>Ecdysozoa</taxon>
        <taxon>Arthropoda</taxon>
        <taxon>Hexapoda</taxon>
        <taxon>Collembola</taxon>
        <taxon>Entomobryomorpha</taxon>
        <taxon>Entomobryoidea</taxon>
        <taxon>Orchesellidae</taxon>
        <taxon>Orchesellinae</taxon>
        <taxon>Orchesella</taxon>
    </lineage>
</organism>
<reference evidence="1 2" key="1">
    <citation type="journal article" date="2016" name="Genome Biol. Evol.">
        <title>Gene Family Evolution Reflects Adaptation to Soil Environmental Stressors in the Genome of the Collembolan Orchesella cincta.</title>
        <authorList>
            <person name="Faddeeva-Vakhrusheva A."/>
            <person name="Derks M.F."/>
            <person name="Anvar S.Y."/>
            <person name="Agamennone V."/>
            <person name="Suring W."/>
            <person name="Smit S."/>
            <person name="van Straalen N.M."/>
            <person name="Roelofs D."/>
        </authorList>
    </citation>
    <scope>NUCLEOTIDE SEQUENCE [LARGE SCALE GENOMIC DNA]</scope>
    <source>
        <tissue evidence="1">Mixed pool</tissue>
    </source>
</reference>
<evidence type="ECO:0000313" key="1">
    <source>
        <dbReference type="EMBL" id="ODN05353.1"/>
    </source>
</evidence>
<dbReference type="AlphaFoldDB" id="A0A1D2NJ97"/>
<accession>A0A1D2NJ97</accession>
<keyword evidence="2" id="KW-1185">Reference proteome</keyword>
<proteinExistence type="predicted"/>
<name>A0A1D2NJ97_ORCCI</name>
<dbReference type="EMBL" id="LJIJ01000024">
    <property type="protein sequence ID" value="ODN05353.1"/>
    <property type="molecule type" value="Genomic_DNA"/>
</dbReference>
<sequence>MTKKIIRGIALSNTGDVCGVKQWIWISLTILWITARVEASVFWKLRNQLPREERVYTTPPDVLTTPTSPFFKATIRTTENKALYPNLREIHRYCDGQCFYAGDPVTPGGPPCDVTKFECEMVASVAMHSSDTDGEMYCDFFGTDPIKESFCYNSEAQKRYRAKSGKPDRFFTVTLNRMLGSPETYGRKTEFVAISFVKNGAPSAPPPRELHEDDIWYVCIADETHRSRVSMWTRVSDAIDISTKEPVFKAFRIISTKPHLESGMGVVFSKVTFDEDTVSMGCQFVIQESNMTLDYIPVSNAALFGHADHFPVTVKLASGYVQRDEENDEVVRPFYTKNAATKVFTGSEIKPYNTLDFTASKLGVNLLLASPTLADDLDIEEKNQKAIADILEKCDDPKSYPDLYIACYPPNDQLNCVHTGRCPVMFIVEVPKSNTAFDDVTAHVYSSIPDDRSYRKVVRPLGYASVGFSDNAFMGRDLVISCVANGLREIGSYVSLNFGRANIYPGQVDYNHMISNQKSYSSAEKNQILCSFDMKTKIVVNMFRYEPTLLASVASGIKEKLEFDFKVKPVYLLLAAGNRNYPGGTIVYHDYRQALKELFSKELFLKKATASELLMNEKIICFLLIFIYFAV</sequence>
<evidence type="ECO:0000313" key="2">
    <source>
        <dbReference type="Proteomes" id="UP000094527"/>
    </source>
</evidence>
<dbReference type="Proteomes" id="UP000094527">
    <property type="component" value="Unassembled WGS sequence"/>
</dbReference>